<protein>
    <recommendedName>
        <fullName evidence="2">N-acetyltransferase domain-containing protein</fullName>
    </recommendedName>
</protein>
<dbReference type="PANTHER" id="PTHR13355">
    <property type="entry name" value="GLUCOSAMINE 6-PHOSPHATE N-ACETYLTRANSFERASE"/>
    <property type="match status" value="1"/>
</dbReference>
<evidence type="ECO:0000256" key="1">
    <source>
        <dbReference type="SAM" id="MobiDB-lite"/>
    </source>
</evidence>
<dbReference type="PANTHER" id="PTHR13355:SF15">
    <property type="entry name" value="GCN5-RELATED N-ACETYLTRANSFERASE 3, CHLOROPLASTIC"/>
    <property type="match status" value="1"/>
</dbReference>
<sequence length="243" mass="26499">MAMMMMMICAQTQTSTTISSSKLPLSPPPPPPPRRRPTPTTFISTNPSHVNVVELRDLFASANLSCHRFPNLDPHGIVEPVDPVKLRIALSNSSVLVSVFSSSSSSSSFPTFPFPLPFSFPVSSSSRQLVGFGRAVSDNGLTASIHDVVVLPSLQGLGIGRRILNRITRVLTSRGIYDISALCSEKERLFFEACGFGDDVLESTTMIYTKTPFGQNTERNQMVVPAGRKLLLLPPSKNTLHIR</sequence>
<name>A0A2G5DRM7_AQUCA</name>
<dbReference type="CDD" id="cd04301">
    <property type="entry name" value="NAT_SF"/>
    <property type="match status" value="1"/>
</dbReference>
<dbReference type="InterPro" id="IPR000182">
    <property type="entry name" value="GNAT_dom"/>
</dbReference>
<accession>A0A2G5DRM7</accession>
<gene>
    <name evidence="3" type="ORF">AQUCO_01600440v1</name>
</gene>
<feature type="region of interest" description="Disordered" evidence="1">
    <location>
        <begin position="14"/>
        <end position="45"/>
    </location>
</feature>
<evidence type="ECO:0000313" key="3">
    <source>
        <dbReference type="EMBL" id="PIA46173.1"/>
    </source>
</evidence>
<dbReference type="Proteomes" id="UP000230069">
    <property type="component" value="Unassembled WGS sequence"/>
</dbReference>
<evidence type="ECO:0000313" key="4">
    <source>
        <dbReference type="Proteomes" id="UP000230069"/>
    </source>
</evidence>
<dbReference type="InParanoid" id="A0A2G5DRM7"/>
<dbReference type="InterPro" id="IPR016181">
    <property type="entry name" value="Acyl_CoA_acyltransferase"/>
</dbReference>
<keyword evidence="4" id="KW-1185">Reference proteome</keyword>
<dbReference type="AlphaFoldDB" id="A0A2G5DRM7"/>
<dbReference type="Gene3D" id="3.40.630.30">
    <property type="match status" value="1"/>
</dbReference>
<evidence type="ECO:0000259" key="2">
    <source>
        <dbReference type="PROSITE" id="PS51186"/>
    </source>
</evidence>
<dbReference type="GO" id="GO:0006048">
    <property type="term" value="P:UDP-N-acetylglucosamine biosynthetic process"/>
    <property type="evidence" value="ECO:0007669"/>
    <property type="project" value="UniProtKB-UniPathway"/>
</dbReference>
<feature type="domain" description="N-acetyltransferase" evidence="2">
    <location>
        <begin position="84"/>
        <end position="218"/>
    </location>
</feature>
<proteinExistence type="predicted"/>
<dbReference type="PROSITE" id="PS51186">
    <property type="entry name" value="GNAT"/>
    <property type="match status" value="1"/>
</dbReference>
<dbReference type="InterPro" id="IPR039143">
    <property type="entry name" value="GNPNAT1-like"/>
</dbReference>
<dbReference type="OrthoDB" id="2744543at2759"/>
<dbReference type="SUPFAM" id="SSF55729">
    <property type="entry name" value="Acyl-CoA N-acyltransferases (Nat)"/>
    <property type="match status" value="1"/>
</dbReference>
<organism evidence="3 4">
    <name type="scientific">Aquilegia coerulea</name>
    <name type="common">Rocky mountain columbine</name>
    <dbReference type="NCBI Taxonomy" id="218851"/>
    <lineage>
        <taxon>Eukaryota</taxon>
        <taxon>Viridiplantae</taxon>
        <taxon>Streptophyta</taxon>
        <taxon>Embryophyta</taxon>
        <taxon>Tracheophyta</taxon>
        <taxon>Spermatophyta</taxon>
        <taxon>Magnoliopsida</taxon>
        <taxon>Ranunculales</taxon>
        <taxon>Ranunculaceae</taxon>
        <taxon>Thalictroideae</taxon>
        <taxon>Aquilegia</taxon>
    </lineage>
</organism>
<dbReference type="Pfam" id="PF00583">
    <property type="entry name" value="Acetyltransf_1"/>
    <property type="match status" value="1"/>
</dbReference>
<dbReference type="EMBL" id="KZ305033">
    <property type="protein sequence ID" value="PIA46173.1"/>
    <property type="molecule type" value="Genomic_DNA"/>
</dbReference>
<dbReference type="UniPathway" id="UPA00113">
    <property type="reaction ID" value="UER00529"/>
</dbReference>
<dbReference type="GO" id="GO:0008080">
    <property type="term" value="F:N-acetyltransferase activity"/>
    <property type="evidence" value="ECO:0007669"/>
    <property type="project" value="TreeGrafter"/>
</dbReference>
<dbReference type="STRING" id="218851.A0A2G5DRM7"/>
<feature type="compositionally biased region" description="Low complexity" evidence="1">
    <location>
        <begin position="14"/>
        <end position="24"/>
    </location>
</feature>
<reference evidence="3 4" key="1">
    <citation type="submission" date="2017-09" db="EMBL/GenBank/DDBJ databases">
        <title>WGS assembly of Aquilegia coerulea Goldsmith.</title>
        <authorList>
            <person name="Hodges S."/>
            <person name="Kramer E."/>
            <person name="Nordborg M."/>
            <person name="Tomkins J."/>
            <person name="Borevitz J."/>
            <person name="Derieg N."/>
            <person name="Yan J."/>
            <person name="Mihaltcheva S."/>
            <person name="Hayes R.D."/>
            <person name="Rokhsar D."/>
        </authorList>
    </citation>
    <scope>NUCLEOTIDE SEQUENCE [LARGE SCALE GENOMIC DNA]</scope>
    <source>
        <strain evidence="4">cv. Goldsmith</strain>
    </source>
</reference>